<organism evidence="1 2">
    <name type="scientific">Methylobacterium terrae</name>
    <dbReference type="NCBI Taxonomy" id="2202827"/>
    <lineage>
        <taxon>Bacteria</taxon>
        <taxon>Pseudomonadati</taxon>
        <taxon>Pseudomonadota</taxon>
        <taxon>Alphaproteobacteria</taxon>
        <taxon>Hyphomicrobiales</taxon>
        <taxon>Methylobacteriaceae</taxon>
        <taxon>Methylobacterium</taxon>
    </lineage>
</organism>
<gene>
    <name evidence="1" type="ORF">DK419_16020</name>
</gene>
<dbReference type="KEGG" id="mtea:DK419_16020"/>
<dbReference type="RefSeq" id="WP_109959957.1">
    <property type="nucleotide sequence ID" value="NZ_CP029553.1"/>
</dbReference>
<dbReference type="EMBL" id="CP029553">
    <property type="protein sequence ID" value="AWN47632.1"/>
    <property type="molecule type" value="Genomic_DNA"/>
</dbReference>
<accession>A0A2U8WR08</accession>
<protein>
    <submittedName>
        <fullName evidence="1">Uncharacterized protein</fullName>
    </submittedName>
</protein>
<evidence type="ECO:0000313" key="2">
    <source>
        <dbReference type="Proteomes" id="UP000245444"/>
    </source>
</evidence>
<reference evidence="1 2" key="1">
    <citation type="submission" date="2018-05" db="EMBL/GenBank/DDBJ databases">
        <title>Complete Genome Sequence of Methylobacterium sp. 17Sr1-28.</title>
        <authorList>
            <person name="Srinivasan S."/>
        </authorList>
    </citation>
    <scope>NUCLEOTIDE SEQUENCE [LARGE SCALE GENOMIC DNA]</scope>
    <source>
        <strain evidence="1 2">17Sr1-28</strain>
    </source>
</reference>
<dbReference type="AlphaFoldDB" id="A0A2U8WR08"/>
<evidence type="ECO:0000313" key="1">
    <source>
        <dbReference type="EMBL" id="AWN47632.1"/>
    </source>
</evidence>
<dbReference type="Proteomes" id="UP000245444">
    <property type="component" value="Chromosome"/>
</dbReference>
<proteinExistence type="predicted"/>
<sequence>MSKEQHEHQPTPWYVGADGVLYDRNGKMVRLSGLGTALNATSIFPKADANRAYMLKAVNAFDPAKNFQS</sequence>
<name>A0A2U8WR08_9HYPH</name>
<keyword evidence="2" id="KW-1185">Reference proteome</keyword>